<gene>
    <name evidence="2" type="ORF">AAV94_12290</name>
</gene>
<keyword evidence="1" id="KW-1133">Transmembrane helix</keyword>
<feature type="transmembrane region" description="Helical" evidence="1">
    <location>
        <begin position="6"/>
        <end position="39"/>
    </location>
</feature>
<organism evidence="2 3">
    <name type="scientific">Lampropedia cohaerens</name>
    <dbReference type="NCBI Taxonomy" id="1610491"/>
    <lineage>
        <taxon>Bacteria</taxon>
        <taxon>Pseudomonadati</taxon>
        <taxon>Pseudomonadota</taxon>
        <taxon>Betaproteobacteria</taxon>
        <taxon>Burkholderiales</taxon>
        <taxon>Comamonadaceae</taxon>
        <taxon>Lampropedia</taxon>
    </lineage>
</organism>
<dbReference type="Pfam" id="PF04304">
    <property type="entry name" value="DUF454"/>
    <property type="match status" value="1"/>
</dbReference>
<keyword evidence="1" id="KW-0812">Transmembrane</keyword>
<proteinExistence type="predicted"/>
<dbReference type="Proteomes" id="UP000050580">
    <property type="component" value="Unassembled WGS sequence"/>
</dbReference>
<dbReference type="InterPro" id="IPR007401">
    <property type="entry name" value="DUF454"/>
</dbReference>
<dbReference type="AlphaFoldDB" id="A0A0U1PXA8"/>
<name>A0A0U1PXA8_9BURK</name>
<evidence type="ECO:0000313" key="2">
    <source>
        <dbReference type="EMBL" id="KKW67172.1"/>
    </source>
</evidence>
<dbReference type="EMBL" id="LBNQ01000037">
    <property type="protein sequence ID" value="KKW67172.1"/>
    <property type="molecule type" value="Genomic_DNA"/>
</dbReference>
<comment type="caution">
    <text evidence="2">The sequence shown here is derived from an EMBL/GenBank/DDBJ whole genome shotgun (WGS) entry which is preliminary data.</text>
</comment>
<keyword evidence="3" id="KW-1185">Reference proteome</keyword>
<feature type="transmembrane region" description="Helical" evidence="1">
    <location>
        <begin position="81"/>
        <end position="114"/>
    </location>
</feature>
<dbReference type="GO" id="GO:0005886">
    <property type="term" value="C:plasma membrane"/>
    <property type="evidence" value="ECO:0007669"/>
    <property type="project" value="TreeGrafter"/>
</dbReference>
<dbReference type="PIRSF" id="PIRSF016789">
    <property type="entry name" value="DUF454"/>
    <property type="match status" value="1"/>
</dbReference>
<protein>
    <submittedName>
        <fullName evidence="2">Membrane protein</fullName>
    </submittedName>
</protein>
<keyword evidence="1" id="KW-0472">Membrane</keyword>
<dbReference type="PANTHER" id="PTHR35813:SF1">
    <property type="entry name" value="INNER MEMBRANE PROTEIN YBAN"/>
    <property type="match status" value="1"/>
</dbReference>
<evidence type="ECO:0000313" key="3">
    <source>
        <dbReference type="Proteomes" id="UP000050580"/>
    </source>
</evidence>
<reference evidence="2 3" key="1">
    <citation type="submission" date="2015-05" db="EMBL/GenBank/DDBJ databases">
        <title>Draft genome sequence of Lampropedia sp. CT6, isolated from the microbial mat of a hot water spring, located at Manikaran, India.</title>
        <authorList>
            <person name="Tripathi C."/>
            <person name="Rani P."/>
            <person name="Mahato N.K."/>
            <person name="Lal R."/>
        </authorList>
    </citation>
    <scope>NUCLEOTIDE SEQUENCE [LARGE SCALE GENOMIC DNA]</scope>
    <source>
        <strain evidence="2 3">CT6</strain>
    </source>
</reference>
<evidence type="ECO:0000256" key="1">
    <source>
        <dbReference type="SAM" id="Phobius"/>
    </source>
</evidence>
<dbReference type="PANTHER" id="PTHR35813">
    <property type="entry name" value="INNER MEMBRANE PROTEIN YBAN"/>
    <property type="match status" value="1"/>
</dbReference>
<sequence>MGRGVLYVLALLFLFLGILGAFIPGMPTTVFILMSAWAAARSSPRLHEWLRQHRLFGPSLRNWEAGGYVSRKGKRMAALTMLACALIMVLVGVPLWALITASSCMAIVGTWLWFRPEPPEHLTQETKPH</sequence>
<accession>A0A0U1PXA8</accession>